<dbReference type="GO" id="GO:0016020">
    <property type="term" value="C:membrane"/>
    <property type="evidence" value="ECO:0007669"/>
    <property type="project" value="InterPro"/>
</dbReference>
<dbReference type="SMART" id="SM00387">
    <property type="entry name" value="HATPase_c"/>
    <property type="match status" value="1"/>
</dbReference>
<dbReference type="Pfam" id="PF07730">
    <property type="entry name" value="HisKA_3"/>
    <property type="match status" value="1"/>
</dbReference>
<dbReference type="RefSeq" id="WP_212993396.1">
    <property type="nucleotide sequence ID" value="NZ_BAABEA010000047.1"/>
</dbReference>
<name>A0A919ST18_9ACTN</name>
<dbReference type="AlphaFoldDB" id="A0A919ST18"/>
<evidence type="ECO:0000256" key="6">
    <source>
        <dbReference type="ARBA" id="ARBA00022777"/>
    </source>
</evidence>
<keyword evidence="9" id="KW-1133">Transmembrane helix</keyword>
<dbReference type="PANTHER" id="PTHR24421:SF10">
    <property type="entry name" value="NITRATE_NITRITE SENSOR PROTEIN NARQ"/>
    <property type="match status" value="1"/>
</dbReference>
<dbReference type="InterPro" id="IPR025828">
    <property type="entry name" value="Put_sensor_dom"/>
</dbReference>
<keyword evidence="6 11" id="KW-0418">Kinase</keyword>
<dbReference type="CDD" id="cd16917">
    <property type="entry name" value="HATPase_UhpB-NarQ-NarX-like"/>
    <property type="match status" value="1"/>
</dbReference>
<keyword evidence="4" id="KW-0808">Transferase</keyword>
<evidence type="ECO:0000256" key="5">
    <source>
        <dbReference type="ARBA" id="ARBA00022741"/>
    </source>
</evidence>
<evidence type="ECO:0000256" key="9">
    <source>
        <dbReference type="SAM" id="Phobius"/>
    </source>
</evidence>
<dbReference type="Gene3D" id="1.20.5.1930">
    <property type="match status" value="1"/>
</dbReference>
<gene>
    <name evidence="11" type="ORF">Aau02nite_75820</name>
</gene>
<keyword evidence="12" id="KW-1185">Reference proteome</keyword>
<keyword evidence="3" id="KW-0597">Phosphoprotein</keyword>
<dbReference type="GO" id="GO:0046983">
    <property type="term" value="F:protein dimerization activity"/>
    <property type="evidence" value="ECO:0007669"/>
    <property type="project" value="InterPro"/>
</dbReference>
<comment type="caution">
    <text evidence="11">The sequence shown here is derived from an EMBL/GenBank/DDBJ whole genome shotgun (WGS) entry which is preliminary data.</text>
</comment>
<dbReference type="EMBL" id="BOQL01000066">
    <property type="protein sequence ID" value="GIM77414.1"/>
    <property type="molecule type" value="Genomic_DNA"/>
</dbReference>
<proteinExistence type="predicted"/>
<comment type="catalytic activity">
    <reaction evidence="1">
        <text>ATP + protein L-histidine = ADP + protein N-phospho-L-histidine.</text>
        <dbReference type="EC" id="2.7.13.3"/>
    </reaction>
</comment>
<keyword evidence="9" id="KW-0812">Transmembrane</keyword>
<dbReference type="SUPFAM" id="SSF55874">
    <property type="entry name" value="ATPase domain of HSP90 chaperone/DNA topoisomerase II/histidine kinase"/>
    <property type="match status" value="1"/>
</dbReference>
<dbReference type="Pfam" id="PF02518">
    <property type="entry name" value="HATPase_c"/>
    <property type="match status" value="1"/>
</dbReference>
<feature type="transmembrane region" description="Helical" evidence="9">
    <location>
        <begin position="21"/>
        <end position="43"/>
    </location>
</feature>
<evidence type="ECO:0000256" key="2">
    <source>
        <dbReference type="ARBA" id="ARBA00012438"/>
    </source>
</evidence>
<dbReference type="Proteomes" id="UP000681340">
    <property type="component" value="Unassembled WGS sequence"/>
</dbReference>
<dbReference type="EC" id="2.7.13.3" evidence="2"/>
<keyword evidence="8" id="KW-0902">Two-component regulatory system</keyword>
<dbReference type="InterPro" id="IPR011712">
    <property type="entry name" value="Sig_transdc_His_kin_sub3_dim/P"/>
</dbReference>
<evidence type="ECO:0000256" key="7">
    <source>
        <dbReference type="ARBA" id="ARBA00022840"/>
    </source>
</evidence>
<dbReference type="Pfam" id="PF13796">
    <property type="entry name" value="Sensor"/>
    <property type="match status" value="1"/>
</dbReference>
<keyword evidence="5" id="KW-0547">Nucleotide-binding</keyword>
<evidence type="ECO:0000313" key="11">
    <source>
        <dbReference type="EMBL" id="GIM77414.1"/>
    </source>
</evidence>
<dbReference type="PANTHER" id="PTHR24421">
    <property type="entry name" value="NITRATE/NITRITE SENSOR PROTEIN NARX-RELATED"/>
    <property type="match status" value="1"/>
</dbReference>
<evidence type="ECO:0000313" key="12">
    <source>
        <dbReference type="Proteomes" id="UP000681340"/>
    </source>
</evidence>
<evidence type="ECO:0000259" key="10">
    <source>
        <dbReference type="SMART" id="SM00387"/>
    </source>
</evidence>
<dbReference type="Gene3D" id="3.30.565.10">
    <property type="entry name" value="Histidine kinase-like ATPase, C-terminal domain"/>
    <property type="match status" value="1"/>
</dbReference>
<keyword evidence="9" id="KW-0472">Membrane</keyword>
<evidence type="ECO:0000256" key="4">
    <source>
        <dbReference type="ARBA" id="ARBA00022679"/>
    </source>
</evidence>
<organism evidence="11 12">
    <name type="scientific">Actinoplanes auranticolor</name>
    <dbReference type="NCBI Taxonomy" id="47988"/>
    <lineage>
        <taxon>Bacteria</taxon>
        <taxon>Bacillati</taxon>
        <taxon>Actinomycetota</taxon>
        <taxon>Actinomycetes</taxon>
        <taxon>Micromonosporales</taxon>
        <taxon>Micromonosporaceae</taxon>
        <taxon>Actinoplanes</taxon>
    </lineage>
</organism>
<dbReference type="GO" id="GO:0000155">
    <property type="term" value="F:phosphorelay sensor kinase activity"/>
    <property type="evidence" value="ECO:0007669"/>
    <property type="project" value="InterPro"/>
</dbReference>
<accession>A0A919ST18</accession>
<dbReference type="GO" id="GO:0005524">
    <property type="term" value="F:ATP binding"/>
    <property type="evidence" value="ECO:0007669"/>
    <property type="project" value="UniProtKB-KW"/>
</dbReference>
<sequence>MEARKVRRLAGEAGRSTLRALGDLLIGVGTAVLALGALTWLIAVAVTSLIGIGLPLVPSALRGLHAAADVERARLSRRGEEVLTPGPPPRRWRAALADPATRRELGWAARHATLGLLLGALGLQLPAWAVRDGTFALWWQLIPEGDRTPGLALWTVRDWPGVLTVTLLGLCWAVVTVGLTPAMARLQAGYGRRLLAPGPETDLSLRVAQLTATRAAALDAHAIELRRIERSLHDGTQNRLVATTVLLGAARRMLTRDPAEAEALLERAQSSAELALAELRAVARGILPPVLADRGLAGALNGLATASAVPCRMEVDVPDRCAASVESTAYFVVAEALTNIAKHSGATQATVEVRSGGARLRLRITDDGRGGADENGGSGLIGIRRRIEALDGALTVTSPPGGPTTLEVELPCGL</sequence>
<reference evidence="11" key="1">
    <citation type="submission" date="2021-03" db="EMBL/GenBank/DDBJ databases">
        <title>Whole genome shotgun sequence of Actinoplanes auranticolor NBRC 12245.</title>
        <authorList>
            <person name="Komaki H."/>
            <person name="Tamura T."/>
        </authorList>
    </citation>
    <scope>NUCLEOTIDE SEQUENCE</scope>
    <source>
        <strain evidence="11">NBRC 12245</strain>
    </source>
</reference>
<feature type="domain" description="Histidine kinase/HSP90-like ATPase" evidence="10">
    <location>
        <begin position="324"/>
        <end position="414"/>
    </location>
</feature>
<dbReference type="InterPro" id="IPR003594">
    <property type="entry name" value="HATPase_dom"/>
</dbReference>
<evidence type="ECO:0000256" key="3">
    <source>
        <dbReference type="ARBA" id="ARBA00022553"/>
    </source>
</evidence>
<evidence type="ECO:0000256" key="1">
    <source>
        <dbReference type="ARBA" id="ARBA00000085"/>
    </source>
</evidence>
<evidence type="ECO:0000256" key="8">
    <source>
        <dbReference type="ARBA" id="ARBA00023012"/>
    </source>
</evidence>
<protein>
    <recommendedName>
        <fullName evidence="2">histidine kinase</fullName>
        <ecNumber evidence="2">2.7.13.3</ecNumber>
    </recommendedName>
</protein>
<dbReference type="InterPro" id="IPR050482">
    <property type="entry name" value="Sensor_HK_TwoCompSys"/>
</dbReference>
<dbReference type="InterPro" id="IPR036890">
    <property type="entry name" value="HATPase_C_sf"/>
</dbReference>
<keyword evidence="7" id="KW-0067">ATP-binding</keyword>